<dbReference type="SUPFAM" id="SSF53597">
    <property type="entry name" value="Dihydrofolate reductase-like"/>
    <property type="match status" value="1"/>
</dbReference>
<dbReference type="GO" id="GO:0009231">
    <property type="term" value="P:riboflavin biosynthetic process"/>
    <property type="evidence" value="ECO:0007669"/>
    <property type="project" value="InterPro"/>
</dbReference>
<dbReference type="AlphaFoldDB" id="A0A265EAH1"/>
<reference evidence="2 3" key="1">
    <citation type="submission" date="2017-07" db="EMBL/GenBank/DDBJ databases">
        <title>Shotgun whole genome sequences of three halophilic bacterial isolates.</title>
        <authorList>
            <person name="Pozzo T."/>
            <person name="Higdon S.M."/>
            <person name="Quillaguaman J."/>
        </authorList>
    </citation>
    <scope>NUCLEOTIDE SEQUENCE [LARGE SCALE GENOMIC DNA]</scope>
    <source>
        <strain evidence="2 3">BU-1</strain>
    </source>
</reference>
<sequence length="181" mass="20427">MARRVVLDLAVTLDGFIEGAHGEIDWCIMDPEMNFTAFLESVDTILFGRKSYDLWKSYVPEGEVSDLDKEMMQMIEDKEKIVFSRSKRAAEGGVAFSDDVKGTVERLKAQEGLDLWLYGGAELITECVNLGLVDEYRLSVHPVVLGRGKTLFKNIEGRLDLDLQKVNRYDSGVVQLIYGRV</sequence>
<comment type="caution">
    <text evidence="2">The sequence shown here is derived from an EMBL/GenBank/DDBJ whole genome shotgun (WGS) entry which is preliminary data.</text>
</comment>
<evidence type="ECO:0000313" key="2">
    <source>
        <dbReference type="EMBL" id="OZT78601.1"/>
    </source>
</evidence>
<dbReference type="Proteomes" id="UP000216682">
    <property type="component" value="Unassembled WGS sequence"/>
</dbReference>
<evidence type="ECO:0000313" key="3">
    <source>
        <dbReference type="Proteomes" id="UP000216682"/>
    </source>
</evidence>
<protein>
    <recommendedName>
        <fullName evidence="1">Bacterial bifunctional deaminase-reductase C-terminal domain-containing protein</fullName>
    </recommendedName>
</protein>
<dbReference type="GO" id="GO:0008703">
    <property type="term" value="F:5-amino-6-(5-phosphoribosylamino)uracil reductase activity"/>
    <property type="evidence" value="ECO:0007669"/>
    <property type="project" value="InterPro"/>
</dbReference>
<dbReference type="InterPro" id="IPR024072">
    <property type="entry name" value="DHFR-like_dom_sf"/>
</dbReference>
<dbReference type="PANTHER" id="PTHR38011:SF11">
    <property type="entry name" value="2,5-DIAMINO-6-RIBOSYLAMINO-4(3H)-PYRIMIDINONE 5'-PHOSPHATE REDUCTASE"/>
    <property type="match status" value="1"/>
</dbReference>
<gene>
    <name evidence="2" type="ORF">CFN03_04800</name>
</gene>
<organism evidence="2 3">
    <name type="scientific">Salinicoccus roseus</name>
    <dbReference type="NCBI Taxonomy" id="45670"/>
    <lineage>
        <taxon>Bacteria</taxon>
        <taxon>Bacillati</taxon>
        <taxon>Bacillota</taxon>
        <taxon>Bacilli</taxon>
        <taxon>Bacillales</taxon>
        <taxon>Staphylococcaceae</taxon>
        <taxon>Salinicoccus</taxon>
    </lineage>
</organism>
<dbReference type="Pfam" id="PF01872">
    <property type="entry name" value="RibD_C"/>
    <property type="match status" value="1"/>
</dbReference>
<dbReference type="RefSeq" id="WP_094905986.1">
    <property type="nucleotide sequence ID" value="NZ_NPEZ01000001.1"/>
</dbReference>
<feature type="domain" description="Bacterial bifunctional deaminase-reductase C-terminal" evidence="1">
    <location>
        <begin position="4"/>
        <end position="174"/>
    </location>
</feature>
<dbReference type="Gene3D" id="3.40.430.10">
    <property type="entry name" value="Dihydrofolate Reductase, subunit A"/>
    <property type="match status" value="1"/>
</dbReference>
<dbReference type="InterPro" id="IPR002734">
    <property type="entry name" value="RibDG_C"/>
</dbReference>
<dbReference type="PANTHER" id="PTHR38011">
    <property type="entry name" value="DIHYDROFOLATE REDUCTASE FAMILY PROTEIN (AFU_ORTHOLOGUE AFUA_8G06820)"/>
    <property type="match status" value="1"/>
</dbReference>
<name>A0A265EAH1_9STAP</name>
<dbReference type="EMBL" id="NPEZ01000001">
    <property type="protein sequence ID" value="OZT78601.1"/>
    <property type="molecule type" value="Genomic_DNA"/>
</dbReference>
<dbReference type="InterPro" id="IPR050765">
    <property type="entry name" value="Riboflavin_Biosynth_HTPR"/>
</dbReference>
<accession>A0A265EAH1</accession>
<proteinExistence type="predicted"/>
<evidence type="ECO:0000259" key="1">
    <source>
        <dbReference type="Pfam" id="PF01872"/>
    </source>
</evidence>